<dbReference type="InterPro" id="IPR009818">
    <property type="entry name" value="PAM2_motif"/>
</dbReference>
<dbReference type="EMBL" id="JAUJYO010000014">
    <property type="protein sequence ID" value="KAK1299484.1"/>
    <property type="molecule type" value="Genomic_DNA"/>
</dbReference>
<sequence length="173" mass="18787">MNQDTSSSDKFPIMSSLNPNAAPFIPMSQRALRGDHENHPSDFTSDSFMNLQISESSQVVTDAAMQTVANDFMLATDHLCTLFPNYDVESIADLYYANEGDFESTVEMLESFESMMKQPDIDQNLNSDSTVGGDGSSTPDTEEIIVSGLRMSSDSSSLATGADTSRDSGETHN</sequence>
<dbReference type="Gene3D" id="1.10.8.10">
    <property type="entry name" value="DNA helicase RuvA subunit, C-terminal domain"/>
    <property type="match status" value="1"/>
</dbReference>
<name>A0AAV9DEZ8_ACOCL</name>
<dbReference type="AlphaFoldDB" id="A0AAV9DEZ8"/>
<feature type="compositionally biased region" description="Basic and acidic residues" evidence="1">
    <location>
        <begin position="164"/>
        <end position="173"/>
    </location>
</feature>
<dbReference type="Pfam" id="PF07145">
    <property type="entry name" value="PAM2"/>
    <property type="match status" value="1"/>
</dbReference>
<reference evidence="3" key="2">
    <citation type="submission" date="2023-06" db="EMBL/GenBank/DDBJ databases">
        <authorList>
            <person name="Ma L."/>
            <person name="Liu K.-W."/>
            <person name="Li Z."/>
            <person name="Hsiao Y.-Y."/>
            <person name="Qi Y."/>
            <person name="Fu T."/>
            <person name="Tang G."/>
            <person name="Zhang D."/>
            <person name="Sun W.-H."/>
            <person name="Liu D.-K."/>
            <person name="Li Y."/>
            <person name="Chen G.-Z."/>
            <person name="Liu X.-D."/>
            <person name="Liao X.-Y."/>
            <person name="Jiang Y.-T."/>
            <person name="Yu X."/>
            <person name="Hao Y."/>
            <person name="Huang J."/>
            <person name="Zhao X.-W."/>
            <person name="Ke S."/>
            <person name="Chen Y.-Y."/>
            <person name="Wu W.-L."/>
            <person name="Hsu J.-L."/>
            <person name="Lin Y.-F."/>
            <person name="Huang M.-D."/>
            <person name="Li C.-Y."/>
            <person name="Huang L."/>
            <person name="Wang Z.-W."/>
            <person name="Zhao X."/>
            <person name="Zhong W.-Y."/>
            <person name="Peng D.-H."/>
            <person name="Ahmad S."/>
            <person name="Lan S."/>
            <person name="Zhang J.-S."/>
            <person name="Tsai W.-C."/>
            <person name="Van De Peer Y."/>
            <person name="Liu Z.-J."/>
        </authorList>
    </citation>
    <scope>NUCLEOTIDE SEQUENCE</scope>
    <source>
        <strain evidence="3">CP</strain>
        <tissue evidence="3">Leaves</tissue>
    </source>
</reference>
<protein>
    <recommendedName>
        <fullName evidence="2">CUE domain-containing protein</fullName>
    </recommendedName>
</protein>
<keyword evidence="4" id="KW-1185">Reference proteome</keyword>
<proteinExistence type="predicted"/>
<dbReference type="InterPro" id="IPR003892">
    <property type="entry name" value="CUE"/>
</dbReference>
<dbReference type="Proteomes" id="UP001180020">
    <property type="component" value="Unassembled WGS sequence"/>
</dbReference>
<evidence type="ECO:0000259" key="2">
    <source>
        <dbReference type="PROSITE" id="PS51140"/>
    </source>
</evidence>
<dbReference type="PANTHER" id="PTHR37252:SF3">
    <property type="entry name" value="POLYADENYLATE-BINDING PROTEIN-INTERACTING PROTEIN 6"/>
    <property type="match status" value="1"/>
</dbReference>
<accession>A0AAV9DEZ8</accession>
<dbReference type="InterPro" id="IPR038981">
    <property type="entry name" value="CID5/CID6"/>
</dbReference>
<reference evidence="3" key="1">
    <citation type="journal article" date="2023" name="Nat. Commun.">
        <title>Diploid and tetraploid genomes of Acorus and the evolution of monocots.</title>
        <authorList>
            <person name="Ma L."/>
            <person name="Liu K.W."/>
            <person name="Li Z."/>
            <person name="Hsiao Y.Y."/>
            <person name="Qi Y."/>
            <person name="Fu T."/>
            <person name="Tang G.D."/>
            <person name="Zhang D."/>
            <person name="Sun W.H."/>
            <person name="Liu D.K."/>
            <person name="Li Y."/>
            <person name="Chen G.Z."/>
            <person name="Liu X.D."/>
            <person name="Liao X.Y."/>
            <person name="Jiang Y.T."/>
            <person name="Yu X."/>
            <person name="Hao Y."/>
            <person name="Huang J."/>
            <person name="Zhao X.W."/>
            <person name="Ke S."/>
            <person name="Chen Y.Y."/>
            <person name="Wu W.L."/>
            <person name="Hsu J.L."/>
            <person name="Lin Y.F."/>
            <person name="Huang M.D."/>
            <person name="Li C.Y."/>
            <person name="Huang L."/>
            <person name="Wang Z.W."/>
            <person name="Zhao X."/>
            <person name="Zhong W.Y."/>
            <person name="Peng D.H."/>
            <person name="Ahmad S."/>
            <person name="Lan S."/>
            <person name="Zhang J.S."/>
            <person name="Tsai W.C."/>
            <person name="Van de Peer Y."/>
            <person name="Liu Z.J."/>
        </authorList>
    </citation>
    <scope>NUCLEOTIDE SEQUENCE</scope>
    <source>
        <strain evidence="3">CP</strain>
    </source>
</reference>
<gene>
    <name evidence="3" type="ORF">QJS10_CPB14g01156</name>
</gene>
<evidence type="ECO:0000313" key="4">
    <source>
        <dbReference type="Proteomes" id="UP001180020"/>
    </source>
</evidence>
<comment type="caution">
    <text evidence="3">The sequence shown here is derived from an EMBL/GenBank/DDBJ whole genome shotgun (WGS) entry which is preliminary data.</text>
</comment>
<feature type="region of interest" description="Disordered" evidence="1">
    <location>
        <begin position="120"/>
        <end position="173"/>
    </location>
</feature>
<dbReference type="PANTHER" id="PTHR37252">
    <property type="entry name" value="POLYADENYLATE-BINDING PROTEIN-INTERACTING PROTEIN 6"/>
    <property type="match status" value="1"/>
</dbReference>
<evidence type="ECO:0000313" key="3">
    <source>
        <dbReference type="EMBL" id="KAK1299484.1"/>
    </source>
</evidence>
<dbReference type="GO" id="GO:0043130">
    <property type="term" value="F:ubiquitin binding"/>
    <property type="evidence" value="ECO:0007669"/>
    <property type="project" value="InterPro"/>
</dbReference>
<feature type="domain" description="CUE" evidence="2">
    <location>
        <begin position="71"/>
        <end position="115"/>
    </location>
</feature>
<evidence type="ECO:0000256" key="1">
    <source>
        <dbReference type="SAM" id="MobiDB-lite"/>
    </source>
</evidence>
<organism evidence="3 4">
    <name type="scientific">Acorus calamus</name>
    <name type="common">Sweet flag</name>
    <dbReference type="NCBI Taxonomy" id="4465"/>
    <lineage>
        <taxon>Eukaryota</taxon>
        <taxon>Viridiplantae</taxon>
        <taxon>Streptophyta</taxon>
        <taxon>Embryophyta</taxon>
        <taxon>Tracheophyta</taxon>
        <taxon>Spermatophyta</taxon>
        <taxon>Magnoliopsida</taxon>
        <taxon>Liliopsida</taxon>
        <taxon>Acoraceae</taxon>
        <taxon>Acorus</taxon>
    </lineage>
</organism>
<dbReference type="PROSITE" id="PS51140">
    <property type="entry name" value="CUE"/>
    <property type="match status" value="1"/>
</dbReference>
<feature type="compositionally biased region" description="Low complexity" evidence="1">
    <location>
        <begin position="127"/>
        <end position="139"/>
    </location>
</feature>